<protein>
    <submittedName>
        <fullName evidence="2">Uncharacterized protein</fullName>
    </submittedName>
</protein>
<proteinExistence type="predicted"/>
<gene>
    <name evidence="2" type="ORF">BLNAU_24772</name>
</gene>
<evidence type="ECO:0000256" key="1">
    <source>
        <dbReference type="SAM" id="MobiDB-lite"/>
    </source>
</evidence>
<accession>A0ABQ9WLH2</accession>
<evidence type="ECO:0000313" key="3">
    <source>
        <dbReference type="Proteomes" id="UP001281761"/>
    </source>
</evidence>
<evidence type="ECO:0000313" key="2">
    <source>
        <dbReference type="EMBL" id="KAK2940313.1"/>
    </source>
</evidence>
<comment type="caution">
    <text evidence="2">The sequence shown here is derived from an EMBL/GenBank/DDBJ whole genome shotgun (WGS) entry which is preliminary data.</text>
</comment>
<sequence>MDVQNVVFNADASQRTLGTVYLNLTSTNDLPFQQSLLVNFLFRNVSATLGTQIVFEASDVKSKLKQNVVDSSFDWDSNAFVGCDTKSGECFSVLDQLRTNPSGMSFLGSLASSHWLCVYVSYVSRFLSSELSAAVNTWVTRKTPSNEDAASSVVFLMAYVYETGISIGTKEDDQFWEDIRSKASSAVDRADHSEADENEKRVEPDGANKSVLGRRIVDESDSEDILIIDTDSEDSNF</sequence>
<keyword evidence="3" id="KW-1185">Reference proteome</keyword>
<organism evidence="2 3">
    <name type="scientific">Blattamonas nauphoetae</name>
    <dbReference type="NCBI Taxonomy" id="2049346"/>
    <lineage>
        <taxon>Eukaryota</taxon>
        <taxon>Metamonada</taxon>
        <taxon>Preaxostyla</taxon>
        <taxon>Oxymonadida</taxon>
        <taxon>Blattamonas</taxon>
    </lineage>
</organism>
<reference evidence="2 3" key="1">
    <citation type="journal article" date="2022" name="bioRxiv">
        <title>Genomics of Preaxostyla Flagellates Illuminates Evolutionary Transitions and the Path Towards Mitochondrial Loss.</title>
        <authorList>
            <person name="Novak L.V.F."/>
            <person name="Treitli S.C."/>
            <person name="Pyrih J."/>
            <person name="Halakuc P."/>
            <person name="Pipaliya S.V."/>
            <person name="Vacek V."/>
            <person name="Brzon O."/>
            <person name="Soukal P."/>
            <person name="Eme L."/>
            <person name="Dacks J.B."/>
            <person name="Karnkowska A."/>
            <person name="Elias M."/>
            <person name="Hampl V."/>
        </authorList>
    </citation>
    <scope>NUCLEOTIDE SEQUENCE [LARGE SCALE GENOMIC DNA]</scope>
    <source>
        <strain evidence="2">NAU3</strain>
        <tissue evidence="2">Gut</tissue>
    </source>
</reference>
<dbReference type="Proteomes" id="UP001281761">
    <property type="component" value="Unassembled WGS sequence"/>
</dbReference>
<feature type="region of interest" description="Disordered" evidence="1">
    <location>
        <begin position="186"/>
        <end position="214"/>
    </location>
</feature>
<feature type="compositionally biased region" description="Basic and acidic residues" evidence="1">
    <location>
        <begin position="188"/>
        <end position="206"/>
    </location>
</feature>
<name>A0ABQ9WLH2_9EUKA</name>
<dbReference type="EMBL" id="JARBJD010000691">
    <property type="protein sequence ID" value="KAK2940313.1"/>
    <property type="molecule type" value="Genomic_DNA"/>
</dbReference>